<protein>
    <submittedName>
        <fullName evidence="12">C2H2-type domain-containing protein</fullName>
    </submittedName>
</protein>
<evidence type="ECO:0000313" key="11">
    <source>
        <dbReference type="Proteomes" id="UP000274504"/>
    </source>
</evidence>
<dbReference type="WBParaSite" id="HDID_0000129201-mRNA-1">
    <property type="protein sequence ID" value="HDID_0000129201-mRNA-1"/>
    <property type="gene ID" value="HDID_0000129201"/>
</dbReference>
<keyword evidence="8" id="KW-0472">Membrane</keyword>
<evidence type="ECO:0000256" key="3">
    <source>
        <dbReference type="ARBA" id="ARBA00022737"/>
    </source>
</evidence>
<feature type="domain" description="C2H2-type" evidence="9">
    <location>
        <begin position="231"/>
        <end position="253"/>
    </location>
</feature>
<dbReference type="SUPFAM" id="SSF57667">
    <property type="entry name" value="beta-beta-alpha zinc fingers"/>
    <property type="match status" value="1"/>
</dbReference>
<evidence type="ECO:0000256" key="8">
    <source>
        <dbReference type="SAM" id="Phobius"/>
    </source>
</evidence>
<evidence type="ECO:0000256" key="2">
    <source>
        <dbReference type="ARBA" id="ARBA00022723"/>
    </source>
</evidence>
<dbReference type="Gene3D" id="3.30.160.60">
    <property type="entry name" value="Classic Zinc Finger"/>
    <property type="match status" value="2"/>
</dbReference>
<comment type="subcellular location">
    <subcellularLocation>
        <location evidence="1">Nucleus</location>
    </subcellularLocation>
</comment>
<evidence type="ECO:0000259" key="9">
    <source>
        <dbReference type="PROSITE" id="PS50157"/>
    </source>
</evidence>
<organism evidence="12">
    <name type="scientific">Hymenolepis diminuta</name>
    <name type="common">Rat tapeworm</name>
    <dbReference type="NCBI Taxonomy" id="6216"/>
    <lineage>
        <taxon>Eukaryota</taxon>
        <taxon>Metazoa</taxon>
        <taxon>Spiralia</taxon>
        <taxon>Lophotrochozoa</taxon>
        <taxon>Platyhelminthes</taxon>
        <taxon>Cestoda</taxon>
        <taxon>Eucestoda</taxon>
        <taxon>Cyclophyllidea</taxon>
        <taxon>Hymenolepididae</taxon>
        <taxon>Hymenolepis</taxon>
    </lineage>
</organism>
<dbReference type="EMBL" id="UYSG01000231">
    <property type="protein sequence ID" value="VDL18754.1"/>
    <property type="molecule type" value="Genomic_DNA"/>
</dbReference>
<sequence length="295" mass="33866">MNRSYRRGIVSNVPLVLAGSEIGIVSSWLFCFKCFFCNLIEPGSENEKSPLLMVNSHGGIKALNPEEYATNQKDSEQWMNEIRPAQNWMEQNIVILPEIDCLQPAESNTNVAIMCGRHGHQDINVQRLRFVALRDIYFGSELLAWPDILFGLSIGVPFLIPQNIKSPTRYSCLECGMDFSQPNCLKSHLLLRSESCAEGRRKNTCPFCGRYYARRYSLKIHERMHTGLKPLKCKICDRKFADPSNLNKHLRTHGIGGTMETKTGLKNPYVCKICDKICIRRRDFDRHMRRNHGLE</sequence>
<keyword evidence="8" id="KW-0812">Transmembrane</keyword>
<keyword evidence="4 7" id="KW-0863">Zinc-finger</keyword>
<dbReference type="GO" id="GO:0005634">
    <property type="term" value="C:nucleus"/>
    <property type="evidence" value="ECO:0007669"/>
    <property type="project" value="UniProtKB-SubCell"/>
</dbReference>
<feature type="domain" description="C2H2-type" evidence="9">
    <location>
        <begin position="170"/>
        <end position="197"/>
    </location>
</feature>
<evidence type="ECO:0000256" key="1">
    <source>
        <dbReference type="ARBA" id="ARBA00004123"/>
    </source>
</evidence>
<reference evidence="10 11" key="2">
    <citation type="submission" date="2018-11" db="EMBL/GenBank/DDBJ databases">
        <authorList>
            <consortium name="Pathogen Informatics"/>
        </authorList>
    </citation>
    <scope>NUCLEOTIDE SEQUENCE [LARGE SCALE GENOMIC DNA]</scope>
</reference>
<keyword evidence="8" id="KW-1133">Transmembrane helix</keyword>
<dbReference type="Pfam" id="PF00096">
    <property type="entry name" value="zf-C2H2"/>
    <property type="match status" value="3"/>
</dbReference>
<keyword evidence="3" id="KW-0677">Repeat</keyword>
<keyword evidence="2" id="KW-0479">Metal-binding</keyword>
<proteinExistence type="predicted"/>
<dbReference type="InterPro" id="IPR036236">
    <property type="entry name" value="Znf_C2H2_sf"/>
</dbReference>
<keyword evidence="6" id="KW-0539">Nucleus</keyword>
<dbReference type="PANTHER" id="PTHR24394">
    <property type="entry name" value="ZINC FINGER PROTEIN"/>
    <property type="match status" value="1"/>
</dbReference>
<dbReference type="GO" id="GO:0008270">
    <property type="term" value="F:zinc ion binding"/>
    <property type="evidence" value="ECO:0007669"/>
    <property type="project" value="UniProtKB-KW"/>
</dbReference>
<dbReference type="InterPro" id="IPR013087">
    <property type="entry name" value="Znf_C2H2_type"/>
</dbReference>
<feature type="transmembrane region" description="Helical" evidence="8">
    <location>
        <begin position="12"/>
        <end position="30"/>
    </location>
</feature>
<keyword evidence="5" id="KW-0862">Zinc</keyword>
<evidence type="ECO:0000256" key="5">
    <source>
        <dbReference type="ARBA" id="ARBA00022833"/>
    </source>
</evidence>
<gene>
    <name evidence="10" type="ORF">HDID_LOCUS1293</name>
</gene>
<evidence type="ECO:0000313" key="10">
    <source>
        <dbReference type="EMBL" id="VDL18754.1"/>
    </source>
</evidence>
<dbReference type="GO" id="GO:0000981">
    <property type="term" value="F:DNA-binding transcription factor activity, RNA polymerase II-specific"/>
    <property type="evidence" value="ECO:0007669"/>
    <property type="project" value="TreeGrafter"/>
</dbReference>
<reference evidence="12" key="1">
    <citation type="submission" date="2017-02" db="UniProtKB">
        <authorList>
            <consortium name="WormBaseParasite"/>
        </authorList>
    </citation>
    <scope>IDENTIFICATION</scope>
</reference>
<evidence type="ECO:0000256" key="7">
    <source>
        <dbReference type="PROSITE-ProRule" id="PRU00042"/>
    </source>
</evidence>
<feature type="domain" description="C2H2-type" evidence="9">
    <location>
        <begin position="269"/>
        <end position="295"/>
    </location>
</feature>
<dbReference type="PROSITE" id="PS50157">
    <property type="entry name" value="ZINC_FINGER_C2H2_2"/>
    <property type="match status" value="4"/>
</dbReference>
<evidence type="ECO:0000256" key="4">
    <source>
        <dbReference type="ARBA" id="ARBA00022771"/>
    </source>
</evidence>
<evidence type="ECO:0000313" key="12">
    <source>
        <dbReference type="WBParaSite" id="HDID_0000129201-mRNA-1"/>
    </source>
</evidence>
<dbReference type="PROSITE" id="PS00028">
    <property type="entry name" value="ZINC_FINGER_C2H2_1"/>
    <property type="match status" value="3"/>
</dbReference>
<evidence type="ECO:0000256" key="6">
    <source>
        <dbReference type="ARBA" id="ARBA00023242"/>
    </source>
</evidence>
<dbReference type="Proteomes" id="UP000274504">
    <property type="component" value="Unassembled WGS sequence"/>
</dbReference>
<dbReference type="FunFam" id="3.30.160.60:FF:000616">
    <property type="entry name" value="PR domain zinc finger protein 13"/>
    <property type="match status" value="1"/>
</dbReference>
<feature type="domain" description="C2H2-type" evidence="9">
    <location>
        <begin position="203"/>
        <end position="230"/>
    </location>
</feature>
<dbReference type="STRING" id="6216.A0A0R3SAC2"/>
<dbReference type="AlphaFoldDB" id="A0A0R3SAC2"/>
<dbReference type="SMART" id="SM00355">
    <property type="entry name" value="ZnF_C2H2"/>
    <property type="match status" value="4"/>
</dbReference>
<accession>A0A0R3SAC2</accession>
<name>A0A0R3SAC2_HYMDI</name>
<dbReference type="OrthoDB" id="9998363at2759"/>
<dbReference type="PANTHER" id="PTHR24394:SF29">
    <property type="entry name" value="MYONEURIN"/>
    <property type="match status" value="1"/>
</dbReference>